<dbReference type="InterPro" id="IPR000048">
    <property type="entry name" value="IQ_motif_EF-hand-BS"/>
</dbReference>
<evidence type="ECO:0000256" key="8">
    <source>
        <dbReference type="ARBA" id="ARBA00023273"/>
    </source>
</evidence>
<dbReference type="EMBL" id="HBUF01421020">
    <property type="protein sequence ID" value="CAG6740779.1"/>
    <property type="molecule type" value="Transcribed_RNA"/>
</dbReference>
<keyword evidence="4" id="KW-0963">Cytoplasm</keyword>
<dbReference type="Pfam" id="PF00612">
    <property type="entry name" value="IQ"/>
    <property type="match status" value="1"/>
</dbReference>
<dbReference type="EMBL" id="HBUF01094243">
    <property type="protein sequence ID" value="CAG6636460.1"/>
    <property type="molecule type" value="Transcribed_RNA"/>
</dbReference>
<dbReference type="PROSITE" id="PS50096">
    <property type="entry name" value="IQ"/>
    <property type="match status" value="1"/>
</dbReference>
<keyword evidence="10" id="KW-0175">Coiled coil</keyword>
<organism evidence="11">
    <name type="scientific">Cacopsylla melanoneura</name>
    <dbReference type="NCBI Taxonomy" id="428564"/>
    <lineage>
        <taxon>Eukaryota</taxon>
        <taxon>Metazoa</taxon>
        <taxon>Ecdysozoa</taxon>
        <taxon>Arthropoda</taxon>
        <taxon>Hexapoda</taxon>
        <taxon>Insecta</taxon>
        <taxon>Pterygota</taxon>
        <taxon>Neoptera</taxon>
        <taxon>Paraneoptera</taxon>
        <taxon>Hemiptera</taxon>
        <taxon>Sternorrhyncha</taxon>
        <taxon>Psylloidea</taxon>
        <taxon>Psyllidae</taxon>
        <taxon>Psyllinae</taxon>
        <taxon>Cacopsylla</taxon>
    </lineage>
</organism>
<keyword evidence="8" id="KW-0966">Cell projection</keyword>
<accession>A0A8D8X4R9</accession>
<evidence type="ECO:0000256" key="7">
    <source>
        <dbReference type="ARBA" id="ARBA00023212"/>
    </source>
</evidence>
<name>A0A8D8X4R9_9HEMI</name>
<dbReference type="CDD" id="cd23766">
    <property type="entry name" value="IQCG"/>
    <property type="match status" value="1"/>
</dbReference>
<comment type="similarity">
    <text evidence="2">Belongs to the DRC9 family.</text>
</comment>
<dbReference type="PANTHER" id="PTHR14871">
    <property type="entry name" value="DYNEIN REGULATORY COMPLEX PROTEIN 9"/>
    <property type="match status" value="1"/>
</dbReference>
<evidence type="ECO:0000256" key="2">
    <source>
        <dbReference type="ARBA" id="ARBA00008222"/>
    </source>
</evidence>
<sequence>MDDKQFAVSRIVSVLQECLTKVEIIADLSRSRHEPTLNQAKKDLQHVLESTINEMQSTGTFPTLKQRVATLQAEESARKQEMSSRLSRVRSMRSRKPRRTQLVEILNRSVRKLIATNKEKHETDLELANLMDDREEKLTLKDMQVSYNKKWYHAKSEQNMFLINKKLSQHQQQILSTSQQIEQEHRVANEIINFLRKSVQDLNDQLDWWKQKYETDLEEKQEKLNMVTLERDQQLNKLQQLTKMYNERKAEIEEYDAIKAEIKRKQDFETYQNKMATKIQAWWRGIMVRRHLGQFKDLARRPKAKIVKLKSK</sequence>
<evidence type="ECO:0000256" key="5">
    <source>
        <dbReference type="ARBA" id="ARBA00022846"/>
    </source>
</evidence>
<comment type="subcellular location">
    <subcellularLocation>
        <location evidence="1">Cytoplasm</location>
        <location evidence="1">Cytoskeleton</location>
        <location evidence="1">Flagellum axoneme</location>
    </subcellularLocation>
</comment>
<reference evidence="11" key="1">
    <citation type="submission" date="2021-05" db="EMBL/GenBank/DDBJ databases">
        <authorList>
            <person name="Alioto T."/>
            <person name="Alioto T."/>
            <person name="Gomez Garrido J."/>
        </authorList>
    </citation>
    <scope>NUCLEOTIDE SEQUENCE</scope>
</reference>
<dbReference type="SMART" id="SM00015">
    <property type="entry name" value="IQ"/>
    <property type="match status" value="1"/>
</dbReference>
<protein>
    <recommendedName>
        <fullName evidence="3">Dynein regulatory complex protein 9</fullName>
    </recommendedName>
    <alternativeName>
        <fullName evidence="9">IQ domain-containing protein G</fullName>
    </alternativeName>
</protein>
<dbReference type="InterPro" id="IPR042618">
    <property type="entry name" value="IQCG"/>
</dbReference>
<dbReference type="EMBL" id="HBUF01094244">
    <property type="protein sequence ID" value="CAG6636461.1"/>
    <property type="molecule type" value="Transcribed_RNA"/>
</dbReference>
<keyword evidence="5" id="KW-0282">Flagellum</keyword>
<dbReference type="EMBL" id="HBUF01256988">
    <property type="protein sequence ID" value="CAG6681799.1"/>
    <property type="molecule type" value="Transcribed_RNA"/>
</dbReference>
<keyword evidence="6" id="KW-0969">Cilium</keyword>
<evidence type="ECO:0000256" key="1">
    <source>
        <dbReference type="ARBA" id="ARBA00004611"/>
    </source>
</evidence>
<dbReference type="PANTHER" id="PTHR14871:SF1">
    <property type="entry name" value="DYNEIN REGULATORY COMPLEX PROTEIN 9"/>
    <property type="match status" value="1"/>
</dbReference>
<dbReference type="EMBL" id="HBUF01256987">
    <property type="protein sequence ID" value="CAG6681798.1"/>
    <property type="molecule type" value="Transcribed_RNA"/>
</dbReference>
<keyword evidence="7" id="KW-0206">Cytoskeleton</keyword>
<evidence type="ECO:0000313" key="11">
    <source>
        <dbReference type="EMBL" id="CAG6681799.1"/>
    </source>
</evidence>
<evidence type="ECO:0000256" key="4">
    <source>
        <dbReference type="ARBA" id="ARBA00022490"/>
    </source>
</evidence>
<dbReference type="GO" id="GO:0031514">
    <property type="term" value="C:motile cilium"/>
    <property type="evidence" value="ECO:0007669"/>
    <property type="project" value="TreeGrafter"/>
</dbReference>
<evidence type="ECO:0000256" key="9">
    <source>
        <dbReference type="ARBA" id="ARBA00032183"/>
    </source>
</evidence>
<dbReference type="EMBL" id="HBUF01094245">
    <property type="protein sequence ID" value="CAG6636462.1"/>
    <property type="molecule type" value="Transcribed_RNA"/>
</dbReference>
<proteinExistence type="inferred from homology"/>
<dbReference type="GO" id="GO:0044782">
    <property type="term" value="P:cilium organization"/>
    <property type="evidence" value="ECO:0007669"/>
    <property type="project" value="TreeGrafter"/>
</dbReference>
<evidence type="ECO:0000256" key="3">
    <source>
        <dbReference type="ARBA" id="ARBA00013738"/>
    </source>
</evidence>
<dbReference type="AlphaFoldDB" id="A0A8D8X4R9"/>
<evidence type="ECO:0000256" key="6">
    <source>
        <dbReference type="ARBA" id="ARBA00023069"/>
    </source>
</evidence>
<evidence type="ECO:0000256" key="10">
    <source>
        <dbReference type="SAM" id="Coils"/>
    </source>
</evidence>
<feature type="coiled-coil region" evidence="10">
    <location>
        <begin position="192"/>
        <end position="258"/>
    </location>
</feature>
<dbReference type="GO" id="GO:0005737">
    <property type="term" value="C:cytoplasm"/>
    <property type="evidence" value="ECO:0007669"/>
    <property type="project" value="TreeGrafter"/>
</dbReference>